<keyword evidence="2" id="KW-0560">Oxidoreductase</keyword>
<dbReference type="SUPFAM" id="SSF46785">
    <property type="entry name" value="Winged helix' DNA-binding domain"/>
    <property type="match status" value="1"/>
</dbReference>
<dbReference type="InterPro" id="IPR002563">
    <property type="entry name" value="Flavin_Rdtase-like_dom"/>
</dbReference>
<dbReference type="InterPro" id="IPR036388">
    <property type="entry name" value="WH-like_DNA-bd_sf"/>
</dbReference>
<dbReference type="EMBL" id="SGUG01000024">
    <property type="protein sequence ID" value="MDG0863947.1"/>
    <property type="molecule type" value="Genomic_DNA"/>
</dbReference>
<accession>A0A9X4LI50</accession>
<evidence type="ECO:0000256" key="2">
    <source>
        <dbReference type="ARBA" id="ARBA00023002"/>
    </source>
</evidence>
<evidence type="ECO:0000313" key="4">
    <source>
        <dbReference type="EMBL" id="MDG0863947.1"/>
    </source>
</evidence>
<dbReference type="PROSITE" id="PS51257">
    <property type="entry name" value="PROKAR_LIPOPROTEIN"/>
    <property type="match status" value="1"/>
</dbReference>
<organism evidence="4 5">
    <name type="scientific">Pelomonas aquatica</name>
    <dbReference type="NCBI Taxonomy" id="431058"/>
    <lineage>
        <taxon>Bacteria</taxon>
        <taxon>Pseudomonadati</taxon>
        <taxon>Pseudomonadota</taxon>
        <taxon>Betaproteobacteria</taxon>
        <taxon>Burkholderiales</taxon>
        <taxon>Sphaerotilaceae</taxon>
        <taxon>Roseateles</taxon>
    </lineage>
</organism>
<dbReference type="SMART" id="SM00903">
    <property type="entry name" value="Flavin_Reduct"/>
    <property type="match status" value="1"/>
</dbReference>
<comment type="caution">
    <text evidence="4">The sequence shown here is derived from an EMBL/GenBank/DDBJ whole genome shotgun (WGS) entry which is preliminary data.</text>
</comment>
<gene>
    <name evidence="4" type="ORF">EXJ73_15900</name>
</gene>
<comment type="similarity">
    <text evidence="1">Belongs to the non-flavoprotein flavin reductase family.</text>
</comment>
<dbReference type="PANTHER" id="PTHR30466">
    <property type="entry name" value="FLAVIN REDUCTASE"/>
    <property type="match status" value="1"/>
</dbReference>
<dbReference type="Pfam" id="PF01613">
    <property type="entry name" value="Flavin_Reduct"/>
    <property type="match status" value="1"/>
</dbReference>
<dbReference type="AlphaFoldDB" id="A0A9X4LI50"/>
<evidence type="ECO:0000259" key="3">
    <source>
        <dbReference type="SMART" id="SM00903"/>
    </source>
</evidence>
<dbReference type="Gene3D" id="2.30.110.10">
    <property type="entry name" value="Electron Transport, Fmn-binding Protein, Chain A"/>
    <property type="match status" value="1"/>
</dbReference>
<dbReference type="PANTHER" id="PTHR30466:SF11">
    <property type="entry name" value="FLAVIN-DEPENDENT MONOOXYGENASE, REDUCTASE SUBUNIT HSAB"/>
    <property type="match status" value="1"/>
</dbReference>
<evidence type="ECO:0000313" key="5">
    <source>
        <dbReference type="Proteomes" id="UP001152766"/>
    </source>
</evidence>
<feature type="domain" description="Flavin reductase like" evidence="3">
    <location>
        <begin position="15"/>
        <end position="159"/>
    </location>
</feature>
<dbReference type="InterPro" id="IPR036390">
    <property type="entry name" value="WH_DNA-bd_sf"/>
</dbReference>
<proteinExistence type="inferred from homology"/>
<reference evidence="4" key="1">
    <citation type="submission" date="2019-02" db="EMBL/GenBank/DDBJ databases">
        <title>Draft genome of the type strain Pelomonas aquatica CCUG 52575T.</title>
        <authorList>
            <person name="Gomila M."/>
            <person name="Lalucat J."/>
        </authorList>
    </citation>
    <scope>NUCLEOTIDE SEQUENCE</scope>
    <source>
        <strain evidence="4">CCUG 52575</strain>
    </source>
</reference>
<evidence type="ECO:0000256" key="1">
    <source>
        <dbReference type="ARBA" id="ARBA00008898"/>
    </source>
</evidence>
<dbReference type="GO" id="GO:0010181">
    <property type="term" value="F:FMN binding"/>
    <property type="evidence" value="ECO:0007669"/>
    <property type="project" value="InterPro"/>
</dbReference>
<dbReference type="SUPFAM" id="SSF50475">
    <property type="entry name" value="FMN-binding split barrel"/>
    <property type="match status" value="1"/>
</dbReference>
<dbReference type="InterPro" id="IPR012349">
    <property type="entry name" value="Split_barrel_FMN-bd"/>
</dbReference>
<dbReference type="GO" id="GO:0042602">
    <property type="term" value="F:riboflavin reductase (NADPH) activity"/>
    <property type="evidence" value="ECO:0007669"/>
    <property type="project" value="TreeGrafter"/>
</dbReference>
<protein>
    <submittedName>
        <fullName evidence="4">Flavin reductase</fullName>
    </submittedName>
</protein>
<name>A0A9X4LI50_9BURK</name>
<dbReference type="Gene3D" id="1.10.10.10">
    <property type="entry name" value="Winged helix-like DNA-binding domain superfamily/Winged helix DNA-binding domain"/>
    <property type="match status" value="1"/>
</dbReference>
<sequence length="329" mass="34992">MPSRAHDPKAFRAALGSFATGVTVITACSGDGTPVGLTANSFNSVSLDPPMVLWSLAKTSRSLPVFMDTEHWAVHVLAAEQHGLSDVFARAGEDKFAGLEVVAAAGSGVPLLEGCAARFECRTSFRYEGGDHVIIVGEVTAFERSSRSPLVFHAGRYARATEHDRSLPQARSARIAGGLNDDMLGYLLGRAHYQSHAGLRELVREQGLSEAQWIVIAALTVQDGVTAASLDAALSYVLDTPCEPILYALLAQGWIAIAGSAGGPPLYRLSESGRMRSVHLLAAAKSRESDLLARMEGDDGLLLKALLRKFITSTNPGLADLWPAEQGQV</sequence>
<dbReference type="InterPro" id="IPR050268">
    <property type="entry name" value="NADH-dep_flavin_reductase"/>
</dbReference>
<dbReference type="RefSeq" id="WP_277583837.1">
    <property type="nucleotide sequence ID" value="NZ_JBHSRN010000077.1"/>
</dbReference>
<dbReference type="Proteomes" id="UP001152766">
    <property type="component" value="Unassembled WGS sequence"/>
</dbReference>
<keyword evidence="5" id="KW-1185">Reference proteome</keyword>